<dbReference type="EMBL" id="CABP01000061">
    <property type="protein sequence ID" value="CBI04425.1"/>
    <property type="molecule type" value="Genomic_DNA"/>
</dbReference>
<evidence type="ECO:0000256" key="1">
    <source>
        <dbReference type="SAM" id="Phobius"/>
    </source>
</evidence>
<keyword evidence="1" id="KW-0472">Membrane</keyword>
<name>E6QB49_9ZZZZ</name>
<evidence type="ECO:0000313" key="2">
    <source>
        <dbReference type="EMBL" id="CBI04425.1"/>
    </source>
</evidence>
<keyword evidence="1" id="KW-0812">Transmembrane</keyword>
<keyword evidence="1" id="KW-1133">Transmembrane helix</keyword>
<comment type="caution">
    <text evidence="2">The sequence shown here is derived from an EMBL/GenBank/DDBJ whole genome shotgun (WGS) entry which is preliminary data.</text>
</comment>
<organism evidence="2">
    <name type="scientific">mine drainage metagenome</name>
    <dbReference type="NCBI Taxonomy" id="410659"/>
    <lineage>
        <taxon>unclassified sequences</taxon>
        <taxon>metagenomes</taxon>
        <taxon>ecological metagenomes</taxon>
    </lineage>
</organism>
<sequence length="128" mass="14859">MLYLCYRSWVIYMHAVMHLLSLQIFLCIILLGLLLVMNSGSQVRPKIYRRLTSLLLFLQTYASIIHFYVIFLKTFCGIAYHINQCASAPEILFHLVALHNVCEIGKFVLAVTLRNTKVSFPRHLLILF</sequence>
<reference evidence="2" key="1">
    <citation type="submission" date="2009-10" db="EMBL/GenBank/DDBJ databases">
        <title>Diversity of trophic interactions inside an arsenic-rich microbial ecosystem.</title>
        <authorList>
            <person name="Bertin P.N."/>
            <person name="Heinrich-Salmeron A."/>
            <person name="Pelletier E."/>
            <person name="Goulhen-Chollet F."/>
            <person name="Arsene-Ploetze F."/>
            <person name="Gallien S."/>
            <person name="Calteau A."/>
            <person name="Vallenet D."/>
            <person name="Casiot C."/>
            <person name="Chane-Woon-Ming B."/>
            <person name="Giloteaux L."/>
            <person name="Barakat M."/>
            <person name="Bonnefoy V."/>
            <person name="Bruneel O."/>
            <person name="Chandler M."/>
            <person name="Cleiss J."/>
            <person name="Duran R."/>
            <person name="Elbaz-Poulichet F."/>
            <person name="Fonknechten N."/>
            <person name="Lauga B."/>
            <person name="Mornico D."/>
            <person name="Ortet P."/>
            <person name="Schaeffer C."/>
            <person name="Siguier P."/>
            <person name="Alexander Thil Smith A."/>
            <person name="Van Dorsselaer A."/>
            <person name="Weissenbach J."/>
            <person name="Medigue C."/>
            <person name="Le Paslier D."/>
        </authorList>
    </citation>
    <scope>NUCLEOTIDE SEQUENCE</scope>
</reference>
<feature type="transmembrane region" description="Helical" evidence="1">
    <location>
        <begin position="12"/>
        <end position="36"/>
    </location>
</feature>
<gene>
    <name evidence="2" type="ORF">CARN5_2159</name>
</gene>
<accession>E6QB49</accession>
<proteinExistence type="predicted"/>
<dbReference type="AlphaFoldDB" id="E6QB49"/>
<protein>
    <submittedName>
        <fullName evidence="2">Uncharacterized protein</fullName>
    </submittedName>
</protein>
<feature type="transmembrane region" description="Helical" evidence="1">
    <location>
        <begin position="48"/>
        <end position="71"/>
    </location>
</feature>